<keyword evidence="5" id="KW-1185">Reference proteome</keyword>
<evidence type="ECO:0000256" key="1">
    <source>
        <dbReference type="SAM" id="MobiDB-lite"/>
    </source>
</evidence>
<sequence>MIPLHASVIFKLFATGIFLALPSKQDTGDTVKDASMQQISPKFQLLAAPLYRNVTAGQAWVYPGNPSDLGTRSVSCECFNANFECCTPETTSLGPFCMPIGSSCCTNTFCVAGDTCCGNFCCPATTTCKINVSASGCCPVGAICDGPSICYDLASSNCTNTPEPKQQCCPADLPYCRHFPPTGLGCYASSTISTASTTRPSMTAATMSGVIFESTTPSLPYTSIVTVTVSVVRNGGSLSLEFPKETVSGAREATKYVLSYGSNSIIPLSVDISTISPGLPGSHLATSLPASSTTPSSPSSKQHPTSSSSTPSPLCFNTALQTPAPCPTSSTSTTNSAAAATTLPTSNSVAKSQAPRTITTMLSPTHLLYLLLSLTFIILAGIALGLPLYYIYIAIRATLYRGHPATHQGAKRTTHRQRQEITVVEGSGRRLSSASRLDREIVVVRGSGRPWKEGLVVSKEDIRVVKGSGRVIGEEMEVRKKVANGKTTELVGEVEGLGHVFLEKKDNV</sequence>
<evidence type="ECO:0000313" key="5">
    <source>
        <dbReference type="Proteomes" id="UP001590950"/>
    </source>
</evidence>
<evidence type="ECO:0000256" key="3">
    <source>
        <dbReference type="SAM" id="SignalP"/>
    </source>
</evidence>
<proteinExistence type="predicted"/>
<gene>
    <name evidence="4" type="ORF">N7G274_000682</name>
</gene>
<dbReference type="Proteomes" id="UP001590950">
    <property type="component" value="Unassembled WGS sequence"/>
</dbReference>
<organism evidence="4 5">
    <name type="scientific">Stereocaulon virgatum</name>
    <dbReference type="NCBI Taxonomy" id="373712"/>
    <lineage>
        <taxon>Eukaryota</taxon>
        <taxon>Fungi</taxon>
        <taxon>Dikarya</taxon>
        <taxon>Ascomycota</taxon>
        <taxon>Pezizomycotina</taxon>
        <taxon>Lecanoromycetes</taxon>
        <taxon>OSLEUM clade</taxon>
        <taxon>Lecanoromycetidae</taxon>
        <taxon>Lecanorales</taxon>
        <taxon>Lecanorineae</taxon>
        <taxon>Stereocaulaceae</taxon>
        <taxon>Stereocaulon</taxon>
    </lineage>
</organism>
<dbReference type="EMBL" id="JBEFKJ010000002">
    <property type="protein sequence ID" value="KAL2047640.1"/>
    <property type="molecule type" value="Genomic_DNA"/>
</dbReference>
<feature type="region of interest" description="Disordered" evidence="1">
    <location>
        <begin position="283"/>
        <end position="354"/>
    </location>
</feature>
<protein>
    <submittedName>
        <fullName evidence="4">Uncharacterized protein</fullName>
    </submittedName>
</protein>
<name>A0ABR4AQX9_9LECA</name>
<keyword evidence="2" id="KW-0812">Transmembrane</keyword>
<evidence type="ECO:0000256" key="2">
    <source>
        <dbReference type="SAM" id="Phobius"/>
    </source>
</evidence>
<keyword evidence="2" id="KW-1133">Transmembrane helix</keyword>
<feature type="chain" id="PRO_5046461245" evidence="3">
    <location>
        <begin position="21"/>
        <end position="508"/>
    </location>
</feature>
<feature type="compositionally biased region" description="Low complexity" evidence="1">
    <location>
        <begin position="327"/>
        <end position="348"/>
    </location>
</feature>
<feature type="compositionally biased region" description="Low complexity" evidence="1">
    <location>
        <begin position="283"/>
        <end position="313"/>
    </location>
</feature>
<evidence type="ECO:0000313" key="4">
    <source>
        <dbReference type="EMBL" id="KAL2047640.1"/>
    </source>
</evidence>
<feature type="transmembrane region" description="Helical" evidence="2">
    <location>
        <begin position="367"/>
        <end position="392"/>
    </location>
</feature>
<accession>A0ABR4AQX9</accession>
<feature type="signal peptide" evidence="3">
    <location>
        <begin position="1"/>
        <end position="20"/>
    </location>
</feature>
<comment type="caution">
    <text evidence="4">The sequence shown here is derived from an EMBL/GenBank/DDBJ whole genome shotgun (WGS) entry which is preliminary data.</text>
</comment>
<keyword evidence="3" id="KW-0732">Signal</keyword>
<keyword evidence="2" id="KW-0472">Membrane</keyword>
<reference evidence="4 5" key="1">
    <citation type="submission" date="2024-09" db="EMBL/GenBank/DDBJ databases">
        <title>Rethinking Asexuality: The Enigmatic Case of Functional Sexual Genes in Lepraria (Stereocaulaceae).</title>
        <authorList>
            <person name="Doellman M."/>
            <person name="Sun Y."/>
            <person name="Barcenas-Pena A."/>
            <person name="Lumbsch H.T."/>
            <person name="Grewe F."/>
        </authorList>
    </citation>
    <scope>NUCLEOTIDE SEQUENCE [LARGE SCALE GENOMIC DNA]</scope>
    <source>
        <strain evidence="4 5">Mercado 3170</strain>
    </source>
</reference>